<evidence type="ECO:0000256" key="2">
    <source>
        <dbReference type="ARBA" id="ARBA00022490"/>
    </source>
</evidence>
<dbReference type="InterPro" id="IPR011989">
    <property type="entry name" value="ARM-like"/>
</dbReference>
<keyword evidence="5" id="KW-1185">Reference proteome</keyword>
<evidence type="ECO:0000313" key="5">
    <source>
        <dbReference type="Proteomes" id="UP000825729"/>
    </source>
</evidence>
<sequence>MFQALSEFGAKVVPLKRILKMLPELFDHQDQDVGASSKGLTLELCCGIRKYPVKSTLFEKMRDPMKKELQAKLVNLCGTAKPSCKIRFVLFLDIEHS</sequence>
<dbReference type="GO" id="GO:0005737">
    <property type="term" value="C:cytoplasm"/>
    <property type="evidence" value="ECO:0007669"/>
    <property type="project" value="UniProtKB-SubCell"/>
</dbReference>
<dbReference type="GO" id="GO:0030951">
    <property type="term" value="P:establishment or maintenance of microtubule cytoskeleton polarity"/>
    <property type="evidence" value="ECO:0007669"/>
    <property type="project" value="InterPro"/>
</dbReference>
<evidence type="ECO:0000259" key="3">
    <source>
        <dbReference type="Pfam" id="PF21041"/>
    </source>
</evidence>
<dbReference type="PANTHER" id="PTHR12609">
    <property type="entry name" value="MICROTUBULE ASSOCIATED PROTEIN XMAP215"/>
    <property type="match status" value="1"/>
</dbReference>
<gene>
    <name evidence="4" type="ORF">H6P81_011807</name>
</gene>
<accession>A0AAV7EAN1</accession>
<comment type="subcellular location">
    <subcellularLocation>
        <location evidence="1">Cytoplasm</location>
    </subcellularLocation>
</comment>
<protein>
    <recommendedName>
        <fullName evidence="3">XMAP215/Dis1/CLASP TOG domain-containing protein</fullName>
    </recommendedName>
</protein>
<organism evidence="4 5">
    <name type="scientific">Aristolochia fimbriata</name>
    <name type="common">White veined hardy Dutchman's pipe vine</name>
    <dbReference type="NCBI Taxonomy" id="158543"/>
    <lineage>
        <taxon>Eukaryota</taxon>
        <taxon>Viridiplantae</taxon>
        <taxon>Streptophyta</taxon>
        <taxon>Embryophyta</taxon>
        <taxon>Tracheophyta</taxon>
        <taxon>Spermatophyta</taxon>
        <taxon>Magnoliopsida</taxon>
        <taxon>Magnoliidae</taxon>
        <taxon>Piperales</taxon>
        <taxon>Aristolochiaceae</taxon>
        <taxon>Aristolochia</taxon>
    </lineage>
</organism>
<dbReference type="AlphaFoldDB" id="A0AAV7EAN1"/>
<comment type="caution">
    <text evidence="4">The sequence shown here is derived from an EMBL/GenBank/DDBJ whole genome shotgun (WGS) entry which is preliminary data.</text>
</comment>
<reference evidence="4 5" key="1">
    <citation type="submission" date="2021-07" db="EMBL/GenBank/DDBJ databases">
        <title>The Aristolochia fimbriata genome: insights into angiosperm evolution, floral development and chemical biosynthesis.</title>
        <authorList>
            <person name="Jiao Y."/>
        </authorList>
    </citation>
    <scope>NUCLEOTIDE SEQUENCE [LARGE SCALE GENOMIC DNA]</scope>
    <source>
        <strain evidence="4">IBCAS-2021</strain>
        <tissue evidence="4">Leaf</tissue>
    </source>
</reference>
<dbReference type="GO" id="GO:0051010">
    <property type="term" value="F:microtubule plus-end binding"/>
    <property type="evidence" value="ECO:0007669"/>
    <property type="project" value="InterPro"/>
</dbReference>
<dbReference type="GO" id="GO:0046785">
    <property type="term" value="P:microtubule polymerization"/>
    <property type="evidence" value="ECO:0007669"/>
    <property type="project" value="InterPro"/>
</dbReference>
<proteinExistence type="predicted"/>
<dbReference type="GO" id="GO:0007051">
    <property type="term" value="P:spindle organization"/>
    <property type="evidence" value="ECO:0007669"/>
    <property type="project" value="InterPro"/>
</dbReference>
<dbReference type="EMBL" id="JAINDJ010000005">
    <property type="protein sequence ID" value="KAG9445679.1"/>
    <property type="molecule type" value="Genomic_DNA"/>
</dbReference>
<evidence type="ECO:0000256" key="1">
    <source>
        <dbReference type="ARBA" id="ARBA00004496"/>
    </source>
</evidence>
<dbReference type="Pfam" id="PF21041">
    <property type="entry name" value="XMAP215_CLASP_TOG"/>
    <property type="match status" value="1"/>
</dbReference>
<dbReference type="Proteomes" id="UP000825729">
    <property type="component" value="Unassembled WGS sequence"/>
</dbReference>
<feature type="domain" description="XMAP215/Dis1/CLASP TOG" evidence="3">
    <location>
        <begin position="2"/>
        <end position="72"/>
    </location>
</feature>
<name>A0AAV7EAN1_ARIFI</name>
<dbReference type="InterPro" id="IPR045110">
    <property type="entry name" value="XMAP215"/>
</dbReference>
<dbReference type="InterPro" id="IPR048491">
    <property type="entry name" value="XMAP215_CLASP_TOG"/>
</dbReference>
<dbReference type="Gene3D" id="1.25.10.10">
    <property type="entry name" value="Leucine-rich Repeat Variant"/>
    <property type="match status" value="1"/>
</dbReference>
<dbReference type="GO" id="GO:0061863">
    <property type="term" value="F:microtubule plus end polymerase"/>
    <property type="evidence" value="ECO:0007669"/>
    <property type="project" value="InterPro"/>
</dbReference>
<evidence type="ECO:0000313" key="4">
    <source>
        <dbReference type="EMBL" id="KAG9445679.1"/>
    </source>
</evidence>
<keyword evidence="2" id="KW-0963">Cytoplasm</keyword>